<gene>
    <name evidence="8" type="ORF">C0Z10_02170</name>
</gene>
<dbReference type="AlphaFoldDB" id="A0A3Q9UJ30"/>
<dbReference type="Pfam" id="PF08534">
    <property type="entry name" value="Redoxin"/>
    <property type="match status" value="1"/>
</dbReference>
<dbReference type="SUPFAM" id="SSF52833">
    <property type="entry name" value="Thioredoxin-like"/>
    <property type="match status" value="1"/>
</dbReference>
<protein>
    <submittedName>
        <fullName evidence="8">TlpA family protein disulfide reductase</fullName>
    </submittedName>
</protein>
<evidence type="ECO:0000259" key="7">
    <source>
        <dbReference type="PROSITE" id="PS51352"/>
    </source>
</evidence>
<dbReference type="GO" id="GO:0030313">
    <property type="term" value="C:cell envelope"/>
    <property type="evidence" value="ECO:0007669"/>
    <property type="project" value="UniProtKB-SubCell"/>
</dbReference>
<dbReference type="InterPro" id="IPR017937">
    <property type="entry name" value="Thioredoxin_CS"/>
</dbReference>
<dbReference type="EMBL" id="CP025570">
    <property type="protein sequence ID" value="AZZ38750.1"/>
    <property type="molecule type" value="Genomic_DNA"/>
</dbReference>
<dbReference type="InterPro" id="IPR013740">
    <property type="entry name" value="Redoxin"/>
</dbReference>
<dbReference type="CDD" id="cd02966">
    <property type="entry name" value="TlpA_like_family"/>
    <property type="match status" value="1"/>
</dbReference>
<keyword evidence="2" id="KW-0201">Cytochrome c-type biogenesis</keyword>
<dbReference type="InterPro" id="IPR036249">
    <property type="entry name" value="Thioredoxin-like_sf"/>
</dbReference>
<evidence type="ECO:0000313" key="9">
    <source>
        <dbReference type="Proteomes" id="UP000285875"/>
    </source>
</evidence>
<dbReference type="GO" id="GO:0016491">
    <property type="term" value="F:oxidoreductase activity"/>
    <property type="evidence" value="ECO:0007669"/>
    <property type="project" value="InterPro"/>
</dbReference>
<evidence type="ECO:0000256" key="4">
    <source>
        <dbReference type="ARBA" id="ARBA00023157"/>
    </source>
</evidence>
<feature type="signal peptide" evidence="6">
    <location>
        <begin position="1"/>
        <end position="26"/>
    </location>
</feature>
<dbReference type="PROSITE" id="PS51352">
    <property type="entry name" value="THIOREDOXIN_2"/>
    <property type="match status" value="1"/>
</dbReference>
<organism evidence="8 9">
    <name type="scientific">Acidipropionibacterium jensenii</name>
    <dbReference type="NCBI Taxonomy" id="1749"/>
    <lineage>
        <taxon>Bacteria</taxon>
        <taxon>Bacillati</taxon>
        <taxon>Actinomycetota</taxon>
        <taxon>Actinomycetes</taxon>
        <taxon>Propionibacteriales</taxon>
        <taxon>Propionibacteriaceae</taxon>
        <taxon>Acidipropionibacterium</taxon>
    </lineage>
</organism>
<feature type="domain" description="Thioredoxin" evidence="7">
    <location>
        <begin position="45"/>
        <end position="186"/>
    </location>
</feature>
<dbReference type="Proteomes" id="UP000285875">
    <property type="component" value="Chromosome"/>
</dbReference>
<evidence type="ECO:0000256" key="6">
    <source>
        <dbReference type="SAM" id="SignalP"/>
    </source>
</evidence>
<evidence type="ECO:0000256" key="1">
    <source>
        <dbReference type="ARBA" id="ARBA00004196"/>
    </source>
</evidence>
<evidence type="ECO:0000256" key="5">
    <source>
        <dbReference type="ARBA" id="ARBA00023284"/>
    </source>
</evidence>
<dbReference type="Gene3D" id="3.40.30.10">
    <property type="entry name" value="Glutaredoxin"/>
    <property type="match status" value="1"/>
</dbReference>
<keyword evidence="3" id="KW-0812">Transmembrane</keyword>
<dbReference type="PROSITE" id="PS00194">
    <property type="entry name" value="THIOREDOXIN_1"/>
    <property type="match status" value="1"/>
</dbReference>
<keyword evidence="5" id="KW-0676">Redox-active center</keyword>
<proteinExistence type="predicted"/>
<keyword evidence="4" id="KW-1015">Disulfide bond</keyword>
<sequence>MNRRTLLAAAGLLVSVPLAGCSSSSAASNDKGFAAGDGSYTTIEADKRQPAPVLTGTSLDGTRLSTADSAGKVIVINVWGSWCAPCRHEAPGLSKAASQTSSIAAFYGINTRDLDRAPAQAFVRAFSVSWPSFFDPDGDLLLKFSSLPPKAIPSTLVIDRKGRIAARFLGEVSTISLVQIIRQIAAEKP</sequence>
<evidence type="ECO:0000256" key="3">
    <source>
        <dbReference type="ARBA" id="ARBA00022968"/>
    </source>
</evidence>
<dbReference type="GO" id="GO:0017004">
    <property type="term" value="P:cytochrome complex assembly"/>
    <property type="evidence" value="ECO:0007669"/>
    <property type="project" value="UniProtKB-KW"/>
</dbReference>
<evidence type="ECO:0000256" key="2">
    <source>
        <dbReference type="ARBA" id="ARBA00022748"/>
    </source>
</evidence>
<accession>A0A3Q9UJ30</accession>
<dbReference type="KEGG" id="aji:C0Z10_02170"/>
<dbReference type="InterPro" id="IPR013766">
    <property type="entry name" value="Thioredoxin_domain"/>
</dbReference>
<dbReference type="InterPro" id="IPR050553">
    <property type="entry name" value="Thioredoxin_ResA/DsbE_sf"/>
</dbReference>
<evidence type="ECO:0000313" key="8">
    <source>
        <dbReference type="EMBL" id="AZZ38750.1"/>
    </source>
</evidence>
<keyword evidence="3" id="KW-0735">Signal-anchor</keyword>
<dbReference type="RefSeq" id="WP_097798329.1">
    <property type="nucleotide sequence ID" value="NZ_CP025570.1"/>
</dbReference>
<reference evidence="9" key="1">
    <citation type="submission" date="2017-12" db="EMBL/GenBank/DDBJ databases">
        <title>Whole genome sequencing of Acidipropionibacterium jensenii strains JS279 and JS280.</title>
        <authorList>
            <person name="Deptula P."/>
            <person name="Laine P."/>
            <person name="Smolander O.-P."/>
            <person name="Paulin L."/>
            <person name="Auvinen P."/>
            <person name="Varmanen P."/>
        </authorList>
    </citation>
    <scope>NUCLEOTIDE SEQUENCE [LARGE SCALE GENOMIC DNA]</scope>
    <source>
        <strain evidence="9">JS280</strain>
    </source>
</reference>
<keyword evidence="6" id="KW-0732">Signal</keyword>
<feature type="chain" id="PRO_5018693463" evidence="6">
    <location>
        <begin position="27"/>
        <end position="189"/>
    </location>
</feature>
<comment type="subcellular location">
    <subcellularLocation>
        <location evidence="1">Cell envelope</location>
    </subcellularLocation>
</comment>
<dbReference type="PANTHER" id="PTHR42852">
    <property type="entry name" value="THIOL:DISULFIDE INTERCHANGE PROTEIN DSBE"/>
    <property type="match status" value="1"/>
</dbReference>
<dbReference type="PANTHER" id="PTHR42852:SF6">
    <property type="entry name" value="THIOL:DISULFIDE INTERCHANGE PROTEIN DSBE"/>
    <property type="match status" value="1"/>
</dbReference>
<name>A0A3Q9UJ30_9ACTN</name>